<protein>
    <submittedName>
        <fullName evidence="1">Uncharacterized protein</fullName>
    </submittedName>
</protein>
<dbReference type="Proteomes" id="UP000051581">
    <property type="component" value="Unassembled WGS sequence"/>
</dbReference>
<accession>A0A0R1L2A8</accession>
<evidence type="ECO:0000313" key="2">
    <source>
        <dbReference type="Proteomes" id="UP000051581"/>
    </source>
</evidence>
<reference evidence="1 2" key="1">
    <citation type="journal article" date="2015" name="Genome Announc.">
        <title>Expanding the biotechnology potential of lactobacilli through comparative genomics of 213 strains and associated genera.</title>
        <authorList>
            <person name="Sun Z."/>
            <person name="Harris H.M."/>
            <person name="McCann A."/>
            <person name="Guo C."/>
            <person name="Argimon S."/>
            <person name="Zhang W."/>
            <person name="Yang X."/>
            <person name="Jeffery I.B."/>
            <person name="Cooney J.C."/>
            <person name="Kagawa T.F."/>
            <person name="Liu W."/>
            <person name="Song Y."/>
            <person name="Salvetti E."/>
            <person name="Wrobel A."/>
            <person name="Rasinkangas P."/>
            <person name="Parkhill J."/>
            <person name="Rea M.C."/>
            <person name="O'Sullivan O."/>
            <person name="Ritari J."/>
            <person name="Douillard F.P."/>
            <person name="Paul Ross R."/>
            <person name="Yang R."/>
            <person name="Briner A.E."/>
            <person name="Felis G.E."/>
            <person name="de Vos W.M."/>
            <person name="Barrangou R."/>
            <person name="Klaenhammer T.R."/>
            <person name="Caufield P.W."/>
            <person name="Cui Y."/>
            <person name="Zhang H."/>
            <person name="O'Toole P.W."/>
        </authorList>
    </citation>
    <scope>NUCLEOTIDE SEQUENCE [LARGE SCALE GENOMIC DNA]</scope>
    <source>
        <strain evidence="1 2">DSM 19904</strain>
    </source>
</reference>
<dbReference type="RefSeq" id="WP_164479012.1">
    <property type="nucleotide sequence ID" value="NZ_AZEA01000015.1"/>
</dbReference>
<organism evidence="1 2">
    <name type="scientific">Lentilactobacillus sunkii DSM 19904</name>
    <dbReference type="NCBI Taxonomy" id="1423808"/>
    <lineage>
        <taxon>Bacteria</taxon>
        <taxon>Bacillati</taxon>
        <taxon>Bacillota</taxon>
        <taxon>Bacilli</taxon>
        <taxon>Lactobacillales</taxon>
        <taxon>Lactobacillaceae</taxon>
        <taxon>Lentilactobacillus</taxon>
    </lineage>
</organism>
<keyword evidence="2" id="KW-1185">Reference proteome</keyword>
<dbReference type="PATRIC" id="fig|1423808.3.peg.772"/>
<dbReference type="EMBL" id="AZEA01000015">
    <property type="protein sequence ID" value="KRK87827.1"/>
    <property type="molecule type" value="Genomic_DNA"/>
</dbReference>
<proteinExistence type="predicted"/>
<sequence>MSTNGESDQTIQKIIAEMETNLSVLTWMKGAQEDKETQEHIRALKAALLKAKSDLIKA</sequence>
<dbReference type="AlphaFoldDB" id="A0A0R1L2A8"/>
<name>A0A0R1L2A8_9LACO</name>
<comment type="caution">
    <text evidence="1">The sequence shown here is derived from an EMBL/GenBank/DDBJ whole genome shotgun (WGS) entry which is preliminary data.</text>
</comment>
<evidence type="ECO:0000313" key="1">
    <source>
        <dbReference type="EMBL" id="KRK87827.1"/>
    </source>
</evidence>
<gene>
    <name evidence="1" type="ORF">FD17_GL000767</name>
</gene>